<protein>
    <submittedName>
        <fullName evidence="1">Uncharacterized protein</fullName>
    </submittedName>
</protein>
<dbReference type="RefSeq" id="WP_242863487.1">
    <property type="nucleotide sequence ID" value="NZ_CABIYH010000008.1"/>
</dbReference>
<dbReference type="Proteomes" id="UP000095350">
    <property type="component" value="Unassembled WGS sequence"/>
</dbReference>
<dbReference type="AlphaFoldDB" id="A0A173T195"/>
<organism evidence="1 2">
    <name type="scientific">Roseburia intestinalis</name>
    <dbReference type="NCBI Taxonomy" id="166486"/>
    <lineage>
        <taxon>Bacteria</taxon>
        <taxon>Bacillati</taxon>
        <taxon>Bacillota</taxon>
        <taxon>Clostridia</taxon>
        <taxon>Lachnospirales</taxon>
        <taxon>Lachnospiraceae</taxon>
        <taxon>Roseburia</taxon>
    </lineage>
</organism>
<name>A0A173T195_9FIRM</name>
<proteinExistence type="predicted"/>
<evidence type="ECO:0000313" key="2">
    <source>
        <dbReference type="Proteomes" id="UP000095350"/>
    </source>
</evidence>
<dbReference type="STRING" id="166486.ERS852572_01309"/>
<reference evidence="1 2" key="1">
    <citation type="submission" date="2015-09" db="EMBL/GenBank/DDBJ databases">
        <authorList>
            <consortium name="Pathogen Informatics"/>
        </authorList>
    </citation>
    <scope>NUCLEOTIDE SEQUENCE [LARGE SCALE GENOMIC DNA]</scope>
    <source>
        <strain evidence="1 2">2789STDY5834960</strain>
    </source>
</reference>
<gene>
    <name evidence="1" type="ORF">ERS852572_01309</name>
</gene>
<dbReference type="PaxDb" id="166486-ERS852572_01309"/>
<sequence length="53" mass="6110">MKDFLIRSFCLAAVILILAGYNQVLKDRSKDEEITKLEAQVTKLQQEKEKLSI</sequence>
<evidence type="ECO:0000313" key="1">
    <source>
        <dbReference type="EMBL" id="CUM96532.1"/>
    </source>
</evidence>
<accession>A0A173T195</accession>
<dbReference type="EMBL" id="CYXZ01000008">
    <property type="protein sequence ID" value="CUM96532.1"/>
    <property type="molecule type" value="Genomic_DNA"/>
</dbReference>